<dbReference type="InterPro" id="IPR016187">
    <property type="entry name" value="CTDL_fold"/>
</dbReference>
<dbReference type="AlphaFoldDB" id="A0A8J6XKM3"/>
<reference evidence="2" key="1">
    <citation type="submission" date="2020-09" db="EMBL/GenBank/DDBJ databases">
        <title>Iningainema tapete sp. nov. (Scytonemataceae, Cyanobacteria) from greenhouses in central Florida (USA) produces two types of nodularin with biosynthetic potential for microcystin-LR and anabaenopeptins.</title>
        <authorList>
            <person name="Berthold D.E."/>
            <person name="Lefler F.W."/>
            <person name="Huang I.-S."/>
            <person name="Abdulla H."/>
            <person name="Zimba P.V."/>
            <person name="Laughinghouse H.D. IV."/>
        </authorList>
    </citation>
    <scope>NUCLEOTIDE SEQUENCE</scope>
    <source>
        <strain evidence="2">BLCCT55</strain>
    </source>
</reference>
<comment type="caution">
    <text evidence="2">The sequence shown here is derived from an EMBL/GenBank/DDBJ whole genome shotgun (WGS) entry which is preliminary data.</text>
</comment>
<dbReference type="PANTHER" id="PTHR23150:SF19">
    <property type="entry name" value="FORMYLGLYCINE-GENERATING ENZYME"/>
    <property type="match status" value="1"/>
</dbReference>
<gene>
    <name evidence="2" type="ORF">ICL16_10965</name>
</gene>
<sequence>MEKTVRDVLLRQLKTHPRFGIKRIKELSKFLLFDVQPHLNSSDIDIRDIAQAQRWTAMVYTQTGEAARELALILDGLQLENTAEWARMTSLIETFSEPLQEANFKSLLVYVRGMYYFVCGELEKAVLEFDKLPGQEQQIEVAGISLLIPIQRRKSPVLLLEVFEFNVAQVRRKPKQWIFDSEWTITRSSSKADCFGEDWGEGVVLEMVSIPGGTFRMGSPNGEGNDSEHPQFSVTIAPFFMSKYLVTQTQWRVVAGLPKVKIDLNPDPAIFKGPHRPVENVSWYDAVEFCERLQQKTGKSYRLPTEAEWEYACRAGTTTPFHFGETITPKLACYNARERYVFRPLGKSRKETTEVGFFKVANAFGLYDMHGNVGEWCADRWRENYSSMSNETGANQERIVKSGSWRDVSFDCRSASRGRDKPDNSSNEIGFRVAFFFGRTF</sequence>
<organism evidence="2 3">
    <name type="scientific">Iningainema tapete BLCC-T55</name>
    <dbReference type="NCBI Taxonomy" id="2748662"/>
    <lineage>
        <taxon>Bacteria</taxon>
        <taxon>Bacillati</taxon>
        <taxon>Cyanobacteriota</taxon>
        <taxon>Cyanophyceae</taxon>
        <taxon>Nostocales</taxon>
        <taxon>Scytonemataceae</taxon>
        <taxon>Iningainema tapete</taxon>
    </lineage>
</organism>
<dbReference type="Gene3D" id="3.90.1580.10">
    <property type="entry name" value="paralog of FGE (formylglycine-generating enzyme)"/>
    <property type="match status" value="1"/>
</dbReference>
<protein>
    <submittedName>
        <fullName evidence="2">Formylglycine-generating enzyme family protein</fullName>
    </submittedName>
</protein>
<evidence type="ECO:0000259" key="1">
    <source>
        <dbReference type="Pfam" id="PF03781"/>
    </source>
</evidence>
<dbReference type="InterPro" id="IPR042095">
    <property type="entry name" value="SUMF_sf"/>
</dbReference>
<evidence type="ECO:0000313" key="3">
    <source>
        <dbReference type="Proteomes" id="UP000629098"/>
    </source>
</evidence>
<feature type="domain" description="Sulfatase-modifying factor enzyme-like" evidence="1">
    <location>
        <begin position="206"/>
        <end position="434"/>
    </location>
</feature>
<keyword evidence="3" id="KW-1185">Reference proteome</keyword>
<evidence type="ECO:0000313" key="2">
    <source>
        <dbReference type="EMBL" id="MBD2772581.1"/>
    </source>
</evidence>
<dbReference type="Pfam" id="PF03781">
    <property type="entry name" value="FGE-sulfatase"/>
    <property type="match status" value="1"/>
</dbReference>
<accession>A0A8J6XKM3</accession>
<dbReference type="PANTHER" id="PTHR23150">
    <property type="entry name" value="SULFATASE MODIFYING FACTOR 1, 2"/>
    <property type="match status" value="1"/>
</dbReference>
<dbReference type="GO" id="GO:0120147">
    <property type="term" value="F:formylglycine-generating oxidase activity"/>
    <property type="evidence" value="ECO:0007669"/>
    <property type="project" value="TreeGrafter"/>
</dbReference>
<dbReference type="InterPro" id="IPR051043">
    <property type="entry name" value="Sulfatase_Mod_Factor_Kinase"/>
</dbReference>
<dbReference type="EMBL" id="JACXAE010000040">
    <property type="protein sequence ID" value="MBD2772581.1"/>
    <property type="molecule type" value="Genomic_DNA"/>
</dbReference>
<dbReference type="SUPFAM" id="SSF56436">
    <property type="entry name" value="C-type lectin-like"/>
    <property type="match status" value="1"/>
</dbReference>
<dbReference type="Proteomes" id="UP000629098">
    <property type="component" value="Unassembled WGS sequence"/>
</dbReference>
<name>A0A8J6XKM3_9CYAN</name>
<dbReference type="InterPro" id="IPR005532">
    <property type="entry name" value="SUMF_dom"/>
</dbReference>
<proteinExistence type="predicted"/>